<dbReference type="GO" id="GO:0046166">
    <property type="term" value="P:glyceraldehyde-3-phosphate biosynthetic process"/>
    <property type="evidence" value="ECO:0007669"/>
    <property type="project" value="TreeGrafter"/>
</dbReference>
<dbReference type="PROSITE" id="PS00171">
    <property type="entry name" value="TIM_1"/>
    <property type="match status" value="1"/>
</dbReference>
<reference evidence="4" key="2">
    <citation type="journal article" date="2021" name="PeerJ">
        <title>Extensive microbial diversity within the chicken gut microbiome revealed by metagenomics and culture.</title>
        <authorList>
            <person name="Gilroy R."/>
            <person name="Ravi A."/>
            <person name="Getino M."/>
            <person name="Pursley I."/>
            <person name="Horton D.L."/>
            <person name="Alikhan N.F."/>
            <person name="Baker D."/>
            <person name="Gharbi K."/>
            <person name="Hall N."/>
            <person name="Watson M."/>
            <person name="Adriaenssens E.M."/>
            <person name="Foster-Nyarko E."/>
            <person name="Jarju S."/>
            <person name="Secka A."/>
            <person name="Antonio M."/>
            <person name="Oren A."/>
            <person name="Chaudhuri R.R."/>
            <person name="La Ragione R."/>
            <person name="Hildebrand F."/>
            <person name="Pallen M.J."/>
        </authorList>
    </citation>
    <scope>NUCLEOTIDE SEQUENCE</scope>
    <source>
        <strain evidence="4">CHK165-10780</strain>
    </source>
</reference>
<dbReference type="InterPro" id="IPR020861">
    <property type="entry name" value="Triosephosphate_isomerase_AS"/>
</dbReference>
<dbReference type="GO" id="GO:0005829">
    <property type="term" value="C:cytosol"/>
    <property type="evidence" value="ECO:0007669"/>
    <property type="project" value="TreeGrafter"/>
</dbReference>
<sequence>MKYFVLNHKMNLSYPEILTYKEQIQKLDISNVHFVVVPSFPYLPLFKDASYGVGSQNVAFRAYGALTGEVSALQLSSLGVTYTIVAHSERRQIMKETDADFIQKIELLLQTNIRPIFCIGETETEREQGKTNDVLSSQIEDVFSSFDTSNLQSIILAYEPVWAIGTGKVASNEDIEETVSNIKEFVSTHYHVDLPVLYGGSVNPSNIASLEVVPNIDGYLIGGASLDPKKIEEMLKEVR</sequence>
<dbReference type="EC" id="5.3.1.1" evidence="3"/>
<comment type="similarity">
    <text evidence="1 3">Belongs to the triosephosphate isomerase family.</text>
</comment>
<gene>
    <name evidence="4" type="primary">tpiA</name>
    <name evidence="4" type="ORF">IAC85_01100</name>
</gene>
<dbReference type="GO" id="GO:0006094">
    <property type="term" value="P:gluconeogenesis"/>
    <property type="evidence" value="ECO:0007669"/>
    <property type="project" value="UniProtKB-KW"/>
</dbReference>
<comment type="pathway">
    <text evidence="3">Carbohydrate biosynthesis; gluconeogenesis.</text>
</comment>
<dbReference type="GO" id="GO:0004807">
    <property type="term" value="F:triose-phosphate isomerase activity"/>
    <property type="evidence" value="ECO:0007669"/>
    <property type="project" value="UniProtKB-UniRule"/>
</dbReference>
<dbReference type="PANTHER" id="PTHR21139:SF42">
    <property type="entry name" value="TRIOSEPHOSPHATE ISOMERASE"/>
    <property type="match status" value="1"/>
</dbReference>
<keyword evidence="3" id="KW-0324">Glycolysis</keyword>
<accession>A0A9D0YXZ4</accession>
<dbReference type="InterPro" id="IPR013785">
    <property type="entry name" value="Aldolase_TIM"/>
</dbReference>
<dbReference type="PROSITE" id="PS51440">
    <property type="entry name" value="TIM_2"/>
    <property type="match status" value="1"/>
</dbReference>
<evidence type="ECO:0000313" key="5">
    <source>
        <dbReference type="Proteomes" id="UP000886725"/>
    </source>
</evidence>
<dbReference type="CDD" id="cd00311">
    <property type="entry name" value="TIM"/>
    <property type="match status" value="1"/>
</dbReference>
<name>A0A9D0YXZ4_9FIRM</name>
<comment type="subcellular location">
    <subcellularLocation>
        <location evidence="3">Cytoplasm</location>
    </subcellularLocation>
</comment>
<dbReference type="NCBIfam" id="TIGR00419">
    <property type="entry name" value="tim"/>
    <property type="match status" value="1"/>
</dbReference>
<reference evidence="4" key="1">
    <citation type="submission" date="2020-10" db="EMBL/GenBank/DDBJ databases">
        <authorList>
            <person name="Gilroy R."/>
        </authorList>
    </citation>
    <scope>NUCLEOTIDE SEQUENCE</scope>
    <source>
        <strain evidence="4">CHK165-10780</strain>
    </source>
</reference>
<keyword evidence="2 3" id="KW-0413">Isomerase</keyword>
<dbReference type="InterPro" id="IPR035990">
    <property type="entry name" value="TIM_sf"/>
</dbReference>
<comment type="catalytic activity">
    <reaction evidence="3">
        <text>D-glyceraldehyde 3-phosphate = dihydroxyacetone phosphate</text>
        <dbReference type="Rhea" id="RHEA:18585"/>
        <dbReference type="ChEBI" id="CHEBI:57642"/>
        <dbReference type="ChEBI" id="CHEBI:59776"/>
        <dbReference type="EC" id="5.3.1.1"/>
    </reaction>
</comment>
<dbReference type="InterPro" id="IPR000652">
    <property type="entry name" value="Triosephosphate_isomerase"/>
</dbReference>
<dbReference type="EMBL" id="DVFU01000023">
    <property type="protein sequence ID" value="HIQ64316.1"/>
    <property type="molecule type" value="Genomic_DNA"/>
</dbReference>
<evidence type="ECO:0000256" key="2">
    <source>
        <dbReference type="ARBA" id="ARBA00023235"/>
    </source>
</evidence>
<comment type="caution">
    <text evidence="4">The sequence shown here is derived from an EMBL/GenBank/DDBJ whole genome shotgun (WGS) entry which is preliminary data.</text>
</comment>
<comment type="subunit">
    <text evidence="3">Homodimer.</text>
</comment>
<keyword evidence="3" id="KW-0312">Gluconeogenesis</keyword>
<dbReference type="GO" id="GO:0006096">
    <property type="term" value="P:glycolytic process"/>
    <property type="evidence" value="ECO:0007669"/>
    <property type="project" value="UniProtKB-UniRule"/>
</dbReference>
<dbReference type="AlphaFoldDB" id="A0A9D0YXZ4"/>
<dbReference type="GO" id="GO:0019563">
    <property type="term" value="P:glycerol catabolic process"/>
    <property type="evidence" value="ECO:0007669"/>
    <property type="project" value="TreeGrafter"/>
</dbReference>
<proteinExistence type="inferred from homology"/>
<protein>
    <recommendedName>
        <fullName evidence="3">Triosephosphate isomerase</fullName>
        <ecNumber evidence="3">5.3.1.1</ecNumber>
    </recommendedName>
</protein>
<dbReference type="Gene3D" id="3.20.20.70">
    <property type="entry name" value="Aldolase class I"/>
    <property type="match status" value="1"/>
</dbReference>
<organism evidence="4 5">
    <name type="scientific">Candidatus Faecenecus gallistercoris</name>
    <dbReference type="NCBI Taxonomy" id="2840793"/>
    <lineage>
        <taxon>Bacteria</taxon>
        <taxon>Bacillati</taxon>
        <taxon>Bacillota</taxon>
        <taxon>Bacillota incertae sedis</taxon>
        <taxon>Candidatus Faecenecus</taxon>
    </lineage>
</organism>
<dbReference type="SUPFAM" id="SSF51351">
    <property type="entry name" value="Triosephosphate isomerase (TIM)"/>
    <property type="match status" value="1"/>
</dbReference>
<dbReference type="Pfam" id="PF00121">
    <property type="entry name" value="TIM"/>
    <property type="match status" value="1"/>
</dbReference>
<evidence type="ECO:0000256" key="1">
    <source>
        <dbReference type="ARBA" id="ARBA00007422"/>
    </source>
</evidence>
<evidence type="ECO:0000313" key="4">
    <source>
        <dbReference type="EMBL" id="HIQ64316.1"/>
    </source>
</evidence>
<keyword evidence="3" id="KW-0963">Cytoplasm</keyword>
<evidence type="ECO:0000256" key="3">
    <source>
        <dbReference type="RuleBase" id="RU363013"/>
    </source>
</evidence>
<dbReference type="PANTHER" id="PTHR21139">
    <property type="entry name" value="TRIOSEPHOSPHATE ISOMERASE"/>
    <property type="match status" value="1"/>
</dbReference>
<dbReference type="Proteomes" id="UP000886725">
    <property type="component" value="Unassembled WGS sequence"/>
</dbReference>
<comment type="pathway">
    <text evidence="3">Carbohydrate degradation; glycolysis; D-glyceraldehyde 3-phosphate from glycerone phosphate: step 1/1.</text>
</comment>